<gene>
    <name evidence="2" type="ORF">Ae201684_001397</name>
</gene>
<keyword evidence="3" id="KW-1185">Reference proteome</keyword>
<feature type="region of interest" description="Disordered" evidence="1">
    <location>
        <begin position="321"/>
        <end position="364"/>
    </location>
</feature>
<feature type="region of interest" description="Disordered" evidence="1">
    <location>
        <begin position="124"/>
        <end position="159"/>
    </location>
</feature>
<dbReference type="Proteomes" id="UP000481153">
    <property type="component" value="Unassembled WGS sequence"/>
</dbReference>
<evidence type="ECO:0000313" key="2">
    <source>
        <dbReference type="EMBL" id="KAF0743743.1"/>
    </source>
</evidence>
<feature type="region of interest" description="Disordered" evidence="1">
    <location>
        <begin position="698"/>
        <end position="741"/>
    </location>
</feature>
<dbReference type="EMBL" id="VJMJ01000012">
    <property type="protein sequence ID" value="KAF0743743.1"/>
    <property type="molecule type" value="Genomic_DNA"/>
</dbReference>
<dbReference type="VEuPathDB" id="FungiDB:AeMF1_013078"/>
<accession>A0A6G0XTL0</accession>
<feature type="compositionally biased region" description="Low complexity" evidence="1">
    <location>
        <begin position="701"/>
        <end position="724"/>
    </location>
</feature>
<evidence type="ECO:0000313" key="3">
    <source>
        <dbReference type="Proteomes" id="UP000481153"/>
    </source>
</evidence>
<comment type="caution">
    <text evidence="2">The sequence shown here is derived from an EMBL/GenBank/DDBJ whole genome shotgun (WGS) entry which is preliminary data.</text>
</comment>
<protein>
    <submittedName>
        <fullName evidence="2">Uncharacterized protein</fullName>
    </submittedName>
</protein>
<evidence type="ECO:0000256" key="1">
    <source>
        <dbReference type="SAM" id="MobiDB-lite"/>
    </source>
</evidence>
<feature type="region of interest" description="Disordered" evidence="1">
    <location>
        <begin position="181"/>
        <end position="210"/>
    </location>
</feature>
<sequence>MTRIGQADVFVEILVQRSDLPPLNADALRANGFESVVKYVQTYDQAAFDESEMGKWTATRYMALRSMLAECDRAKVHFPALLHSLRCVLPSQKTALHQDCVSKVLQWFAASGSEHQQAAVATTLASVSPVKSPKPRSPDGHNNTPPRTPENVQRFKQRDLRTSHIHRIAELRERGFTIASPRELPVEDDRLATENNQEESGGADGTRSKAGFQYHTPETDAEHELNQLWLHQRQEEASAKAKHAEVDSAVLKWSRNRSRDEGEFLRKQVRTVIFMRLFKFAKESTRMMAHKQHPNMPLHVSTAKETNQADDMFAFDGGSSDPALTKPRTPGGGGAVIVKKKPPATGMRFRNPLPPNYRPSSVDVASPLASNLKSPVYNAQDSGSLRSFASSHSSVALSDTPEREALQSLKESTTAKANPLTASYTSLLAPDAKQLQLQRLTAKRKAKKSDAHGALGLSETVSDPELKLFFNAAVERRCQVAARVAEHRSGNQAPIWQPKLLYSTSFNETKRSNPHVLVPGTSSLRMHQMDELDEIRDAFERHQLSFNSAVFERALLIPEDKSAAECSKHLPIAGSKLPENPLLATKSKLAKGVVKKKAKKGKKGKKLKKKKKAKAMRPSVVGGGSIRLKTPMPIAVGKPVDKTLLLQKRSTATAPHVRPDRPSVIQPMLSPRVARTMISVEAWPDEVDADLELVLQPPSPLSALGPPSSSSSSSASLALTPPTLNASPADERSSLASHSTASFRKKLIVPETSVALNAIASVMRGTTQPPSTNDTGLPQWERHERPPSENIHVPKSKAVDAEMQVFHDAFMARRQTVKPIVDYDCMATQTGQTAPTPRRSIHASPLRIEQMNEIAQIRLAFEKHNIAFHEETFQRALVTPEDKATVECIEKLPLPGARLLENACLSQKRRLLGSAQSGQKKKKKATKKKKGSKRKKSKKT</sequence>
<organism evidence="2 3">
    <name type="scientific">Aphanomyces euteiches</name>
    <dbReference type="NCBI Taxonomy" id="100861"/>
    <lineage>
        <taxon>Eukaryota</taxon>
        <taxon>Sar</taxon>
        <taxon>Stramenopiles</taxon>
        <taxon>Oomycota</taxon>
        <taxon>Saprolegniomycetes</taxon>
        <taxon>Saprolegniales</taxon>
        <taxon>Verrucalvaceae</taxon>
        <taxon>Aphanomyces</taxon>
    </lineage>
</organism>
<proteinExistence type="predicted"/>
<feature type="compositionally biased region" description="Basic residues" evidence="1">
    <location>
        <begin position="919"/>
        <end position="940"/>
    </location>
</feature>
<name>A0A6G0XTL0_9STRA</name>
<reference evidence="2 3" key="1">
    <citation type="submission" date="2019-07" db="EMBL/GenBank/DDBJ databases">
        <title>Genomics analysis of Aphanomyces spp. identifies a new class of oomycete effector associated with host adaptation.</title>
        <authorList>
            <person name="Gaulin E."/>
        </authorList>
    </citation>
    <scope>NUCLEOTIDE SEQUENCE [LARGE SCALE GENOMIC DNA]</scope>
    <source>
        <strain evidence="2 3">ATCC 201684</strain>
    </source>
</reference>
<dbReference type="AlphaFoldDB" id="A0A6G0XTL0"/>
<feature type="region of interest" description="Disordered" evidence="1">
    <location>
        <begin position="910"/>
        <end position="940"/>
    </location>
</feature>